<keyword evidence="2" id="KW-0547">Nucleotide-binding</keyword>
<comment type="similarity">
    <text evidence="1">Belongs to the DNA mismatch repair MutS family.</text>
</comment>
<dbReference type="SUPFAM" id="SSF52540">
    <property type="entry name" value="P-loop containing nucleoside triphosphate hydrolases"/>
    <property type="match status" value="1"/>
</dbReference>
<evidence type="ECO:0000256" key="3">
    <source>
        <dbReference type="ARBA" id="ARBA00022840"/>
    </source>
</evidence>
<organism evidence="6 7">
    <name type="scientific">Oikopleura dioica</name>
    <name type="common">Tunicate</name>
    <dbReference type="NCBI Taxonomy" id="34765"/>
    <lineage>
        <taxon>Eukaryota</taxon>
        <taxon>Metazoa</taxon>
        <taxon>Chordata</taxon>
        <taxon>Tunicata</taxon>
        <taxon>Appendicularia</taxon>
        <taxon>Copelata</taxon>
        <taxon>Oikopleuridae</taxon>
        <taxon>Oikopleura</taxon>
    </lineage>
</organism>
<dbReference type="InterPro" id="IPR027417">
    <property type="entry name" value="P-loop_NTPase"/>
</dbReference>
<feature type="domain" description="DNA mismatch repair proteins mutS family" evidence="5">
    <location>
        <begin position="27"/>
        <end position="223"/>
    </location>
</feature>
<dbReference type="PANTHER" id="PTHR11361:SF21">
    <property type="entry name" value="MUTS PROTEIN HOMOLOG 4"/>
    <property type="match status" value="1"/>
</dbReference>
<gene>
    <name evidence="6" type="ORF">OKIOD_LOCUS7572</name>
</gene>
<dbReference type="EMBL" id="OU015569">
    <property type="protein sequence ID" value="CAG5098829.1"/>
    <property type="molecule type" value="Genomic_DNA"/>
</dbReference>
<proteinExistence type="inferred from homology"/>
<evidence type="ECO:0000256" key="2">
    <source>
        <dbReference type="ARBA" id="ARBA00022741"/>
    </source>
</evidence>
<reference evidence="6 7" key="1">
    <citation type="submission" date="2021-04" db="EMBL/GenBank/DDBJ databases">
        <authorList>
            <person name="Bliznina A."/>
        </authorList>
    </citation>
    <scope>NUCLEOTIDE SEQUENCE [LARGE SCALE GENOMIC DNA]</scope>
</reference>
<dbReference type="InterPro" id="IPR045076">
    <property type="entry name" value="MutS"/>
</dbReference>
<dbReference type="Proteomes" id="UP001158576">
    <property type="component" value="Chromosome XSR"/>
</dbReference>
<keyword evidence="4" id="KW-0238">DNA-binding</keyword>
<dbReference type="PANTHER" id="PTHR11361">
    <property type="entry name" value="DNA MISMATCH REPAIR PROTEIN MUTS FAMILY MEMBER"/>
    <property type="match status" value="1"/>
</dbReference>
<evidence type="ECO:0000259" key="5">
    <source>
        <dbReference type="SMART" id="SM00534"/>
    </source>
</evidence>
<evidence type="ECO:0000256" key="4">
    <source>
        <dbReference type="ARBA" id="ARBA00023125"/>
    </source>
</evidence>
<dbReference type="Pfam" id="PF00488">
    <property type="entry name" value="MutS_V"/>
    <property type="match status" value="1"/>
</dbReference>
<protein>
    <submittedName>
        <fullName evidence="6">Oidioi.mRNA.OKI2018_I69.XSR.g16014.t1.cds</fullName>
    </submittedName>
</protein>
<evidence type="ECO:0000313" key="7">
    <source>
        <dbReference type="Proteomes" id="UP001158576"/>
    </source>
</evidence>
<name>A0ABN7SEP4_OIKDI</name>
<dbReference type="Gene3D" id="3.40.50.300">
    <property type="entry name" value="P-loop containing nucleotide triphosphate hydrolases"/>
    <property type="match status" value="1"/>
</dbReference>
<dbReference type="SMART" id="SM00534">
    <property type="entry name" value="MUTSac"/>
    <property type="match status" value="1"/>
</dbReference>
<accession>A0ABN7SEP4</accession>
<evidence type="ECO:0000313" key="6">
    <source>
        <dbReference type="EMBL" id="CAG5098829.1"/>
    </source>
</evidence>
<evidence type="ECO:0000256" key="1">
    <source>
        <dbReference type="ARBA" id="ARBA00006271"/>
    </source>
</evidence>
<dbReference type="InterPro" id="IPR000432">
    <property type="entry name" value="DNA_mismatch_repair_MutS_C"/>
</dbReference>
<keyword evidence="7" id="KW-1185">Reference proteome</keyword>
<sequence>MNDCRNPIIGLLGNKAVGNSAFIPPEKSGMLITGPNMAGKSTFLSTIGVCQIIAQLGCAAPVSEGSKTKVFKQIRCNIDQDRMQISGTCSSNSFSEDLSNIMAAAEQNSLLLIDELGKDVSNIGVGASTAYALLERLAKSECNFFFVTHFPELKKILPSEKIMKRRQDYGVELAESLIWPTGCVERLRAIQDKMLTEKRDAIYAAERKAEDQEIAKTALMFCSFYKNKYSQS</sequence>
<keyword evidence="3" id="KW-0067">ATP-binding</keyword>